<proteinExistence type="predicted"/>
<keyword evidence="2" id="KW-1185">Reference proteome</keyword>
<dbReference type="AlphaFoldDB" id="A0A9Q0JLU1"/>
<reference evidence="1" key="1">
    <citation type="submission" date="2022-02" db="EMBL/GenBank/DDBJ databases">
        <authorList>
            <person name="Henning P.M."/>
            <person name="McCubbin A.G."/>
            <person name="Shore J.S."/>
        </authorList>
    </citation>
    <scope>NUCLEOTIDE SEQUENCE</scope>
    <source>
        <strain evidence="1">F60SS</strain>
        <tissue evidence="1">Leaves</tissue>
    </source>
</reference>
<evidence type="ECO:0000313" key="2">
    <source>
        <dbReference type="Proteomes" id="UP001141552"/>
    </source>
</evidence>
<organism evidence="1 2">
    <name type="scientific">Turnera subulata</name>
    <dbReference type="NCBI Taxonomy" id="218843"/>
    <lineage>
        <taxon>Eukaryota</taxon>
        <taxon>Viridiplantae</taxon>
        <taxon>Streptophyta</taxon>
        <taxon>Embryophyta</taxon>
        <taxon>Tracheophyta</taxon>
        <taxon>Spermatophyta</taxon>
        <taxon>Magnoliopsida</taxon>
        <taxon>eudicotyledons</taxon>
        <taxon>Gunneridae</taxon>
        <taxon>Pentapetalae</taxon>
        <taxon>rosids</taxon>
        <taxon>fabids</taxon>
        <taxon>Malpighiales</taxon>
        <taxon>Passifloraceae</taxon>
        <taxon>Turnera</taxon>
    </lineage>
</organism>
<dbReference type="Proteomes" id="UP001141552">
    <property type="component" value="Unassembled WGS sequence"/>
</dbReference>
<dbReference type="EMBL" id="JAKUCV010001132">
    <property type="protein sequence ID" value="KAJ4847516.1"/>
    <property type="molecule type" value="Genomic_DNA"/>
</dbReference>
<reference evidence="1" key="2">
    <citation type="journal article" date="2023" name="Plants (Basel)">
        <title>Annotation of the Turnera subulata (Passifloraceae) Draft Genome Reveals the S-Locus Evolved after the Divergence of Turneroideae from Passifloroideae in a Stepwise Manner.</title>
        <authorList>
            <person name="Henning P.M."/>
            <person name="Roalson E.H."/>
            <person name="Mir W."/>
            <person name="McCubbin A.G."/>
            <person name="Shore J.S."/>
        </authorList>
    </citation>
    <scope>NUCLEOTIDE SEQUENCE</scope>
    <source>
        <strain evidence="1">F60SS</strain>
    </source>
</reference>
<protein>
    <submittedName>
        <fullName evidence="1">Uncharacterized protein</fullName>
    </submittedName>
</protein>
<accession>A0A9Q0JLU1</accession>
<evidence type="ECO:0000313" key="1">
    <source>
        <dbReference type="EMBL" id="KAJ4847516.1"/>
    </source>
</evidence>
<name>A0A9Q0JLU1_9ROSI</name>
<comment type="caution">
    <text evidence="1">The sequence shown here is derived from an EMBL/GenBank/DDBJ whole genome shotgun (WGS) entry which is preliminary data.</text>
</comment>
<sequence>MARTMGGKRNAARTPGFRVLALLEDGNSENYGFHEGDNLPQINHVPKHPSPPEFVNRITDQGRLNFLIEEYKL</sequence>
<feature type="non-terminal residue" evidence="1">
    <location>
        <position position="73"/>
    </location>
</feature>
<gene>
    <name evidence="1" type="ORF">Tsubulata_047711</name>
</gene>